<keyword evidence="5" id="KW-1185">Reference proteome</keyword>
<reference evidence="4" key="2">
    <citation type="submission" date="2021-12" db="EMBL/GenBank/DDBJ databases">
        <title>Resequencing data analysis of finger millet.</title>
        <authorList>
            <person name="Hatakeyama M."/>
            <person name="Aluri S."/>
            <person name="Balachadran M.T."/>
            <person name="Sivarajan S.R."/>
            <person name="Poveda L."/>
            <person name="Shimizu-Inatsugi R."/>
            <person name="Schlapbach R."/>
            <person name="Sreeman S.M."/>
            <person name="Shimizu K.K."/>
        </authorList>
    </citation>
    <scope>NUCLEOTIDE SEQUENCE</scope>
</reference>
<accession>A0AAV5EUI0</accession>
<keyword evidence="2" id="KW-0812">Transmembrane</keyword>
<evidence type="ECO:0000259" key="3">
    <source>
        <dbReference type="PROSITE" id="PS50089"/>
    </source>
</evidence>
<dbReference type="SUPFAM" id="SSF57850">
    <property type="entry name" value="RING/U-box"/>
    <property type="match status" value="1"/>
</dbReference>
<dbReference type="PANTHER" id="PTHR45676:SF120">
    <property type="entry name" value="RING-TYPE E3 UBIQUITIN TRANSFERASE"/>
    <property type="match status" value="1"/>
</dbReference>
<evidence type="ECO:0000256" key="2">
    <source>
        <dbReference type="SAM" id="Phobius"/>
    </source>
</evidence>
<keyword evidence="1" id="KW-0479">Metal-binding</keyword>
<reference evidence="4" key="1">
    <citation type="journal article" date="2018" name="DNA Res.">
        <title>Multiple hybrid de novo genome assembly of finger millet, an orphan allotetraploid crop.</title>
        <authorList>
            <person name="Hatakeyama M."/>
            <person name="Aluri S."/>
            <person name="Balachadran M.T."/>
            <person name="Sivarajan S.R."/>
            <person name="Patrignani A."/>
            <person name="Gruter S."/>
            <person name="Poveda L."/>
            <person name="Shimizu-Inatsugi R."/>
            <person name="Baeten J."/>
            <person name="Francoijs K.J."/>
            <person name="Nataraja K.N."/>
            <person name="Reddy Y.A.N."/>
            <person name="Phadnis S."/>
            <person name="Ravikumar R.L."/>
            <person name="Schlapbach R."/>
            <person name="Sreeman S.M."/>
            <person name="Shimizu K.K."/>
        </authorList>
    </citation>
    <scope>NUCLEOTIDE SEQUENCE</scope>
</reference>
<dbReference type="GO" id="GO:0008270">
    <property type="term" value="F:zinc ion binding"/>
    <property type="evidence" value="ECO:0007669"/>
    <property type="project" value="UniProtKB-KW"/>
</dbReference>
<feature type="domain" description="RING-type" evidence="3">
    <location>
        <begin position="109"/>
        <end position="151"/>
    </location>
</feature>
<dbReference type="GO" id="GO:0016567">
    <property type="term" value="P:protein ubiquitination"/>
    <property type="evidence" value="ECO:0007669"/>
    <property type="project" value="TreeGrafter"/>
</dbReference>
<keyword evidence="1" id="KW-0862">Zinc</keyword>
<dbReference type="Gene3D" id="3.30.40.10">
    <property type="entry name" value="Zinc/RING finger domain, C3HC4 (zinc finger)"/>
    <property type="match status" value="1"/>
</dbReference>
<dbReference type="PROSITE" id="PS50089">
    <property type="entry name" value="ZF_RING_2"/>
    <property type="match status" value="1"/>
</dbReference>
<evidence type="ECO:0000313" key="5">
    <source>
        <dbReference type="Proteomes" id="UP001054889"/>
    </source>
</evidence>
<protein>
    <recommendedName>
        <fullName evidence="3">RING-type domain-containing protein</fullName>
    </recommendedName>
</protein>
<keyword evidence="1" id="KW-0863">Zinc-finger</keyword>
<dbReference type="Proteomes" id="UP001054889">
    <property type="component" value="Unassembled WGS sequence"/>
</dbReference>
<dbReference type="FunFam" id="3.30.40.10:FF:000654">
    <property type="entry name" value="RING-H2 finger protein ATL33"/>
    <property type="match status" value="1"/>
</dbReference>
<dbReference type="InterPro" id="IPR001841">
    <property type="entry name" value="Znf_RING"/>
</dbReference>
<keyword evidence="2" id="KW-1133">Transmembrane helix</keyword>
<feature type="transmembrane region" description="Helical" evidence="2">
    <location>
        <begin position="24"/>
        <end position="46"/>
    </location>
</feature>
<gene>
    <name evidence="4" type="primary">gb13756</name>
    <name evidence="4" type="ORF">PR202_gb13756</name>
</gene>
<evidence type="ECO:0000313" key="4">
    <source>
        <dbReference type="EMBL" id="GJN25870.1"/>
    </source>
</evidence>
<dbReference type="InterPro" id="IPR013083">
    <property type="entry name" value="Znf_RING/FYVE/PHD"/>
</dbReference>
<organism evidence="4 5">
    <name type="scientific">Eleusine coracana subsp. coracana</name>
    <dbReference type="NCBI Taxonomy" id="191504"/>
    <lineage>
        <taxon>Eukaryota</taxon>
        <taxon>Viridiplantae</taxon>
        <taxon>Streptophyta</taxon>
        <taxon>Embryophyta</taxon>
        <taxon>Tracheophyta</taxon>
        <taxon>Spermatophyta</taxon>
        <taxon>Magnoliopsida</taxon>
        <taxon>Liliopsida</taxon>
        <taxon>Poales</taxon>
        <taxon>Poaceae</taxon>
        <taxon>PACMAD clade</taxon>
        <taxon>Chloridoideae</taxon>
        <taxon>Cynodonteae</taxon>
        <taxon>Eleusininae</taxon>
        <taxon>Eleusine</taxon>
    </lineage>
</organism>
<dbReference type="AlphaFoldDB" id="A0AAV5EUI0"/>
<comment type="caution">
    <text evidence="4">The sequence shown here is derived from an EMBL/GenBank/DDBJ whole genome shotgun (WGS) entry which is preliminary data.</text>
</comment>
<proteinExistence type="predicted"/>
<evidence type="ECO:0000256" key="1">
    <source>
        <dbReference type="PROSITE-ProRule" id="PRU00175"/>
    </source>
</evidence>
<dbReference type="SMART" id="SM00184">
    <property type="entry name" value="RING"/>
    <property type="match status" value="1"/>
</dbReference>
<dbReference type="PANTHER" id="PTHR45676">
    <property type="entry name" value="RING-H2 FINGER PROTEIN ATL51-RELATED"/>
    <property type="match status" value="1"/>
</dbReference>
<name>A0AAV5EUI0_ELECO</name>
<sequence length="163" mass="17879">MSSDPYEHRRRHGSGVVSAVSTSWQLKVVIVFVLVMPTIALLIIFIRSCLRNLKAVPPPDLHRGRATPEDGGRAPPPAPETVEMAVRSSVGPLVCTYRRADGWSREATCGVCLSELVDGEAVRVLPACMHYFHDSCVHEWLQARATCPLCRASTSSATYIYSV</sequence>
<keyword evidence="2" id="KW-0472">Membrane</keyword>
<dbReference type="EMBL" id="BQKI01000078">
    <property type="protein sequence ID" value="GJN25870.1"/>
    <property type="molecule type" value="Genomic_DNA"/>
</dbReference>
<dbReference type="Pfam" id="PF13639">
    <property type="entry name" value="zf-RING_2"/>
    <property type="match status" value="1"/>
</dbReference>